<proteinExistence type="predicted"/>
<organism evidence="1">
    <name type="scientific">termite gut metagenome</name>
    <dbReference type="NCBI Taxonomy" id="433724"/>
    <lineage>
        <taxon>unclassified sequences</taxon>
        <taxon>metagenomes</taxon>
        <taxon>organismal metagenomes</taxon>
    </lineage>
</organism>
<protein>
    <submittedName>
        <fullName evidence="1">Uncharacterized protein</fullName>
    </submittedName>
</protein>
<reference evidence="1" key="1">
    <citation type="submission" date="2019-03" db="EMBL/GenBank/DDBJ databases">
        <title>Single cell metagenomics reveals metabolic interactions within the superorganism composed of flagellate Streblomastix strix and complex community of Bacteroidetes bacteria on its surface.</title>
        <authorList>
            <person name="Treitli S.C."/>
            <person name="Kolisko M."/>
            <person name="Husnik F."/>
            <person name="Keeling P."/>
            <person name="Hampl V."/>
        </authorList>
    </citation>
    <scope>NUCLEOTIDE SEQUENCE</scope>
    <source>
        <strain evidence="1">STM</strain>
    </source>
</reference>
<gene>
    <name evidence="1" type="ORF">EZS27_025725</name>
</gene>
<dbReference type="EMBL" id="SNRY01002454">
    <property type="protein sequence ID" value="KAA6325017.1"/>
    <property type="molecule type" value="Genomic_DNA"/>
</dbReference>
<comment type="caution">
    <text evidence="1">The sequence shown here is derived from an EMBL/GenBank/DDBJ whole genome shotgun (WGS) entry which is preliminary data.</text>
</comment>
<name>A0A5J4QSZ5_9ZZZZ</name>
<sequence>MSSTNKMDTSAVFEMFETINNKLDKQINMSVEPTQIDLSAVNVMAERFEN</sequence>
<feature type="non-terminal residue" evidence="1">
    <location>
        <position position="50"/>
    </location>
</feature>
<dbReference type="AlphaFoldDB" id="A0A5J4QSZ5"/>
<evidence type="ECO:0000313" key="1">
    <source>
        <dbReference type="EMBL" id="KAA6325017.1"/>
    </source>
</evidence>
<accession>A0A5J4QSZ5</accession>